<evidence type="ECO:0000313" key="2">
    <source>
        <dbReference type="EMBL" id="PPQ79316.1"/>
    </source>
</evidence>
<proteinExistence type="predicted"/>
<keyword evidence="1" id="KW-0732">Signal</keyword>
<dbReference type="InParanoid" id="A0A409WLB5"/>
<dbReference type="Proteomes" id="UP000283269">
    <property type="component" value="Unassembled WGS sequence"/>
</dbReference>
<evidence type="ECO:0000256" key="1">
    <source>
        <dbReference type="SAM" id="SignalP"/>
    </source>
</evidence>
<reference evidence="2 3" key="1">
    <citation type="journal article" date="2018" name="Evol. Lett.">
        <title>Horizontal gene cluster transfer increased hallucinogenic mushroom diversity.</title>
        <authorList>
            <person name="Reynolds H.T."/>
            <person name="Vijayakumar V."/>
            <person name="Gluck-Thaler E."/>
            <person name="Korotkin H.B."/>
            <person name="Matheny P.B."/>
            <person name="Slot J.C."/>
        </authorList>
    </citation>
    <scope>NUCLEOTIDE SEQUENCE [LARGE SCALE GENOMIC DNA]</scope>
    <source>
        <strain evidence="2 3">2631</strain>
    </source>
</reference>
<dbReference type="AlphaFoldDB" id="A0A409WLB5"/>
<accession>A0A409WLB5</accession>
<name>A0A409WLB5_PSICY</name>
<keyword evidence="3" id="KW-1185">Reference proteome</keyword>
<feature type="signal peptide" evidence="1">
    <location>
        <begin position="1"/>
        <end position="23"/>
    </location>
</feature>
<gene>
    <name evidence="2" type="ORF">CVT25_002572</name>
</gene>
<feature type="chain" id="PRO_5019288004" evidence="1">
    <location>
        <begin position="24"/>
        <end position="118"/>
    </location>
</feature>
<dbReference type="EMBL" id="NHYD01003378">
    <property type="protein sequence ID" value="PPQ79316.1"/>
    <property type="molecule type" value="Genomic_DNA"/>
</dbReference>
<organism evidence="2 3">
    <name type="scientific">Psilocybe cyanescens</name>
    <dbReference type="NCBI Taxonomy" id="93625"/>
    <lineage>
        <taxon>Eukaryota</taxon>
        <taxon>Fungi</taxon>
        <taxon>Dikarya</taxon>
        <taxon>Basidiomycota</taxon>
        <taxon>Agaricomycotina</taxon>
        <taxon>Agaricomycetes</taxon>
        <taxon>Agaricomycetidae</taxon>
        <taxon>Agaricales</taxon>
        <taxon>Agaricineae</taxon>
        <taxon>Strophariaceae</taxon>
        <taxon>Psilocybe</taxon>
    </lineage>
</organism>
<comment type="caution">
    <text evidence="2">The sequence shown here is derived from an EMBL/GenBank/DDBJ whole genome shotgun (WGS) entry which is preliminary data.</text>
</comment>
<evidence type="ECO:0000313" key="3">
    <source>
        <dbReference type="Proteomes" id="UP000283269"/>
    </source>
</evidence>
<protein>
    <submittedName>
        <fullName evidence="2">Uncharacterized protein</fullName>
    </submittedName>
</protein>
<sequence length="118" mass="12840">MSSLQRLWITLFLLLLKYNTVYASFGISVASLEEPIGHKFAVSWTATAADPQNVDICVSTDTEFLPIGSIQRNDQLAGSVNVVIDDSISPSTYLLGIRFTGCSFLLASVFDDFVVTSP</sequence>